<protein>
    <submittedName>
        <fullName evidence="8">Sigma-70 family RNA polymerase sigma factor</fullName>
    </submittedName>
</protein>
<dbReference type="InterPro" id="IPR039425">
    <property type="entry name" value="RNA_pol_sigma-70-like"/>
</dbReference>
<name>A0ABS7L0R3_CLOSR</name>
<dbReference type="PANTHER" id="PTHR43133">
    <property type="entry name" value="RNA POLYMERASE ECF-TYPE SIGMA FACTO"/>
    <property type="match status" value="1"/>
</dbReference>
<evidence type="ECO:0000259" key="6">
    <source>
        <dbReference type="Pfam" id="PF04542"/>
    </source>
</evidence>
<gene>
    <name evidence="8" type="ORF">K5V21_14510</name>
</gene>
<dbReference type="InterPro" id="IPR013324">
    <property type="entry name" value="RNA_pol_sigma_r3/r4-like"/>
</dbReference>
<dbReference type="InterPro" id="IPR036388">
    <property type="entry name" value="WH-like_DNA-bd_sf"/>
</dbReference>
<dbReference type="InterPro" id="IPR007627">
    <property type="entry name" value="RNA_pol_sigma70_r2"/>
</dbReference>
<dbReference type="NCBIfam" id="TIGR02937">
    <property type="entry name" value="sigma70-ECF"/>
    <property type="match status" value="1"/>
</dbReference>
<dbReference type="Pfam" id="PF08281">
    <property type="entry name" value="Sigma70_r4_2"/>
    <property type="match status" value="1"/>
</dbReference>
<evidence type="ECO:0000256" key="5">
    <source>
        <dbReference type="ARBA" id="ARBA00023163"/>
    </source>
</evidence>
<dbReference type="InterPro" id="IPR013325">
    <property type="entry name" value="RNA_pol_sigma_r2"/>
</dbReference>
<evidence type="ECO:0000259" key="7">
    <source>
        <dbReference type="Pfam" id="PF08281"/>
    </source>
</evidence>
<accession>A0ABS7L0R3</accession>
<dbReference type="Gene3D" id="1.10.10.10">
    <property type="entry name" value="Winged helix-like DNA-binding domain superfamily/Winged helix DNA-binding domain"/>
    <property type="match status" value="1"/>
</dbReference>
<sequence>MKINEGNYIKELKRGKEDALNYVVDIYLPLVKGITYKILNQFGDNGLVEECINDIFVSIWKNAKKFDGDKNSFKSWIAKISKYKAIDYYRKRIKQVELSKSDVDLGNKYYIEDRIESLESKEELIKLINTLEKIDKDIFLMKFFQGMTSKKIGDIKGLSETAINNRIYRCRKKLKDKIECIKLEEALR</sequence>
<dbReference type="Pfam" id="PF04542">
    <property type="entry name" value="Sigma70_r2"/>
    <property type="match status" value="1"/>
</dbReference>
<evidence type="ECO:0000256" key="4">
    <source>
        <dbReference type="ARBA" id="ARBA00023125"/>
    </source>
</evidence>
<keyword evidence="5" id="KW-0804">Transcription</keyword>
<dbReference type="InterPro" id="IPR013249">
    <property type="entry name" value="RNA_pol_sigma70_r4_t2"/>
</dbReference>
<evidence type="ECO:0000256" key="3">
    <source>
        <dbReference type="ARBA" id="ARBA00023082"/>
    </source>
</evidence>
<comment type="caution">
    <text evidence="8">The sequence shown here is derived from an EMBL/GenBank/DDBJ whole genome shotgun (WGS) entry which is preliminary data.</text>
</comment>
<dbReference type="SUPFAM" id="SSF88659">
    <property type="entry name" value="Sigma3 and sigma4 domains of RNA polymerase sigma factors"/>
    <property type="match status" value="1"/>
</dbReference>
<evidence type="ECO:0000313" key="8">
    <source>
        <dbReference type="EMBL" id="MBY0756658.1"/>
    </source>
</evidence>
<reference evidence="8 9" key="1">
    <citation type="journal article" date="2021" name="Cell Host Microbe">
        <title>in vivo commensal control of Clostridioides difficile virulence.</title>
        <authorList>
            <person name="Girinathan B.P."/>
            <person name="Dibenedetto N."/>
            <person name="Worley J.N."/>
            <person name="Peltier J."/>
            <person name="Arrieta-Ortiz M.L."/>
            <person name="Rupa Christinal Immanuel S."/>
            <person name="Lavin R."/>
            <person name="Delaney M.L."/>
            <person name="Cummins C."/>
            <person name="Hoffmann M."/>
            <person name="Luo Y."/>
            <person name="Gonzalez-Escalona N."/>
            <person name="Allard M."/>
            <person name="Onderdonk A.B."/>
            <person name="Gerber G.K."/>
            <person name="Sonenshein A.L."/>
            <person name="Baliga N."/>
            <person name="Dupuy B."/>
            <person name="Bry L."/>
        </authorList>
    </citation>
    <scope>NUCLEOTIDE SEQUENCE [LARGE SCALE GENOMIC DNA]</scope>
    <source>
        <strain evidence="8 9">DSM 599</strain>
    </source>
</reference>
<dbReference type="Proteomes" id="UP001299068">
    <property type="component" value="Unassembled WGS sequence"/>
</dbReference>
<dbReference type="RefSeq" id="WP_221861887.1">
    <property type="nucleotide sequence ID" value="NZ_JAIKTU010000012.1"/>
</dbReference>
<dbReference type="CDD" id="cd06171">
    <property type="entry name" value="Sigma70_r4"/>
    <property type="match status" value="1"/>
</dbReference>
<keyword evidence="3" id="KW-0731">Sigma factor</keyword>
<evidence type="ECO:0000313" key="9">
    <source>
        <dbReference type="Proteomes" id="UP001299068"/>
    </source>
</evidence>
<comment type="similarity">
    <text evidence="1">Belongs to the sigma-70 factor family. ECF subfamily.</text>
</comment>
<dbReference type="Gene3D" id="1.10.1740.10">
    <property type="match status" value="1"/>
</dbReference>
<keyword evidence="9" id="KW-1185">Reference proteome</keyword>
<evidence type="ECO:0000256" key="2">
    <source>
        <dbReference type="ARBA" id="ARBA00023015"/>
    </source>
</evidence>
<organism evidence="8 9">
    <name type="scientific">Clostridium sardiniense</name>
    <name type="common">Clostridium absonum</name>
    <dbReference type="NCBI Taxonomy" id="29369"/>
    <lineage>
        <taxon>Bacteria</taxon>
        <taxon>Bacillati</taxon>
        <taxon>Bacillota</taxon>
        <taxon>Clostridia</taxon>
        <taxon>Eubacteriales</taxon>
        <taxon>Clostridiaceae</taxon>
        <taxon>Clostridium</taxon>
    </lineage>
</organism>
<keyword evidence="2" id="KW-0805">Transcription regulation</keyword>
<dbReference type="EMBL" id="JAIKTU010000012">
    <property type="protein sequence ID" value="MBY0756658.1"/>
    <property type="molecule type" value="Genomic_DNA"/>
</dbReference>
<feature type="domain" description="RNA polymerase sigma factor 70 region 4 type 2" evidence="7">
    <location>
        <begin position="122"/>
        <end position="174"/>
    </location>
</feature>
<keyword evidence="4" id="KW-0238">DNA-binding</keyword>
<evidence type="ECO:0000256" key="1">
    <source>
        <dbReference type="ARBA" id="ARBA00010641"/>
    </source>
</evidence>
<dbReference type="InterPro" id="IPR014284">
    <property type="entry name" value="RNA_pol_sigma-70_dom"/>
</dbReference>
<feature type="domain" description="RNA polymerase sigma-70 region 2" evidence="6">
    <location>
        <begin position="24"/>
        <end position="92"/>
    </location>
</feature>
<dbReference type="PANTHER" id="PTHR43133:SF8">
    <property type="entry name" value="RNA POLYMERASE SIGMA FACTOR HI_1459-RELATED"/>
    <property type="match status" value="1"/>
</dbReference>
<dbReference type="SUPFAM" id="SSF88946">
    <property type="entry name" value="Sigma2 domain of RNA polymerase sigma factors"/>
    <property type="match status" value="1"/>
</dbReference>
<proteinExistence type="inferred from homology"/>